<dbReference type="RefSeq" id="WP_124815794.1">
    <property type="nucleotide sequence ID" value="NZ_QDGB01000135.1"/>
</dbReference>
<organism evidence="2 3">
    <name type="scientific">Micromonospora ureilytica</name>
    <dbReference type="NCBI Taxonomy" id="709868"/>
    <lineage>
        <taxon>Bacteria</taxon>
        <taxon>Bacillati</taxon>
        <taxon>Actinomycetota</taxon>
        <taxon>Actinomycetes</taxon>
        <taxon>Micromonosporales</taxon>
        <taxon>Micromonosporaceae</taxon>
        <taxon>Micromonospora</taxon>
    </lineage>
</organism>
<name>A0A3N9Y3W6_9ACTN</name>
<comment type="caution">
    <text evidence="2">The sequence shown here is derived from an EMBL/GenBank/DDBJ whole genome shotgun (WGS) entry which is preliminary data.</text>
</comment>
<dbReference type="OrthoDB" id="3430276at2"/>
<proteinExistence type="predicted"/>
<dbReference type="EMBL" id="QDGB01000135">
    <property type="protein sequence ID" value="RQX19920.1"/>
    <property type="molecule type" value="Genomic_DNA"/>
</dbReference>
<dbReference type="AlphaFoldDB" id="A0A3N9Y3W6"/>
<feature type="domain" description="DUF397" evidence="1">
    <location>
        <begin position="8"/>
        <end position="51"/>
    </location>
</feature>
<accession>A0A3N9Y3W6</accession>
<evidence type="ECO:0000259" key="1">
    <source>
        <dbReference type="Pfam" id="PF04149"/>
    </source>
</evidence>
<evidence type="ECO:0000313" key="3">
    <source>
        <dbReference type="Proteomes" id="UP000278981"/>
    </source>
</evidence>
<gene>
    <name evidence="2" type="ORF">DDE19_02510</name>
</gene>
<reference evidence="2 3" key="1">
    <citation type="submission" date="2018-04" db="EMBL/GenBank/DDBJ databases">
        <title>Micromonosporas from Atacama Desert.</title>
        <authorList>
            <person name="Carro L."/>
            <person name="Klenk H.-P."/>
            <person name="Goodfellow M."/>
        </authorList>
    </citation>
    <scope>NUCLEOTIDE SEQUENCE [LARGE SCALE GENOMIC DNA]</scope>
    <source>
        <strain evidence="2 3">LB19</strain>
    </source>
</reference>
<dbReference type="Proteomes" id="UP000278981">
    <property type="component" value="Unassembled WGS sequence"/>
</dbReference>
<sequence length="56" mass="5948">MTADSGSAEVAQVEGFGEEAYVVIVAVRDSKDPEGPALTFTPATWVTFVRATSTFH</sequence>
<dbReference type="InterPro" id="IPR007278">
    <property type="entry name" value="DUF397"/>
</dbReference>
<evidence type="ECO:0000313" key="2">
    <source>
        <dbReference type="EMBL" id="RQX19920.1"/>
    </source>
</evidence>
<protein>
    <recommendedName>
        <fullName evidence="1">DUF397 domain-containing protein</fullName>
    </recommendedName>
</protein>
<dbReference type="Pfam" id="PF04149">
    <property type="entry name" value="DUF397"/>
    <property type="match status" value="1"/>
</dbReference>